<dbReference type="InterPro" id="IPR036388">
    <property type="entry name" value="WH-like_DNA-bd_sf"/>
</dbReference>
<keyword evidence="2" id="KW-0805">Transcription regulation</keyword>
<dbReference type="InterPro" id="IPR014284">
    <property type="entry name" value="RNA_pol_sigma-70_dom"/>
</dbReference>
<evidence type="ECO:0000313" key="7">
    <source>
        <dbReference type="EMBL" id="KRG72377.1"/>
    </source>
</evidence>
<evidence type="ECO:0000256" key="3">
    <source>
        <dbReference type="ARBA" id="ARBA00023082"/>
    </source>
</evidence>
<name>A0A0R0CR76_9GAMM</name>
<dbReference type="RefSeq" id="WP_057626471.1">
    <property type="nucleotide sequence ID" value="NZ_LDJJ01000005.1"/>
</dbReference>
<dbReference type="SUPFAM" id="SSF88946">
    <property type="entry name" value="Sigma2 domain of RNA polymerase sigma factors"/>
    <property type="match status" value="1"/>
</dbReference>
<protein>
    <recommendedName>
        <fullName evidence="9">RNA polymerase sigma 70</fullName>
    </recommendedName>
</protein>
<dbReference type="InterPro" id="IPR007627">
    <property type="entry name" value="RNA_pol_sigma70_r2"/>
</dbReference>
<dbReference type="SUPFAM" id="SSF88659">
    <property type="entry name" value="Sigma3 and sigma4 domains of RNA polymerase sigma factors"/>
    <property type="match status" value="1"/>
</dbReference>
<evidence type="ECO:0000256" key="4">
    <source>
        <dbReference type="ARBA" id="ARBA00023163"/>
    </source>
</evidence>
<organism evidence="7 8">
    <name type="scientific">Stenotrophomonas terrae</name>
    <dbReference type="NCBI Taxonomy" id="405446"/>
    <lineage>
        <taxon>Bacteria</taxon>
        <taxon>Pseudomonadati</taxon>
        <taxon>Pseudomonadota</taxon>
        <taxon>Gammaproteobacteria</taxon>
        <taxon>Lysobacterales</taxon>
        <taxon>Lysobacteraceae</taxon>
        <taxon>Stenotrophomonas</taxon>
    </lineage>
</organism>
<dbReference type="GO" id="GO:0003677">
    <property type="term" value="F:DNA binding"/>
    <property type="evidence" value="ECO:0007669"/>
    <property type="project" value="InterPro"/>
</dbReference>
<accession>A0A0R0CR76</accession>
<reference evidence="7 8" key="1">
    <citation type="submission" date="2015-05" db="EMBL/GenBank/DDBJ databases">
        <title>Genome sequencing and analysis of members of genus Stenotrophomonas.</title>
        <authorList>
            <person name="Patil P.P."/>
            <person name="Midha S."/>
            <person name="Patil P.B."/>
        </authorList>
    </citation>
    <scope>NUCLEOTIDE SEQUENCE [LARGE SCALE GENOMIC DNA]</scope>
    <source>
        <strain evidence="7 8">DSM 18941</strain>
    </source>
</reference>
<dbReference type="Pfam" id="PF08281">
    <property type="entry name" value="Sigma70_r4_2"/>
    <property type="match status" value="1"/>
</dbReference>
<dbReference type="InterPro" id="IPR013325">
    <property type="entry name" value="RNA_pol_sigma_r2"/>
</dbReference>
<dbReference type="Gene3D" id="1.10.1740.10">
    <property type="match status" value="1"/>
</dbReference>
<keyword evidence="3" id="KW-0731">Sigma factor</keyword>
<dbReference type="OrthoDB" id="9780326at2"/>
<evidence type="ECO:0000259" key="5">
    <source>
        <dbReference type="Pfam" id="PF04542"/>
    </source>
</evidence>
<dbReference type="Proteomes" id="UP000051863">
    <property type="component" value="Unassembled WGS sequence"/>
</dbReference>
<comment type="caution">
    <text evidence="7">The sequence shown here is derived from an EMBL/GenBank/DDBJ whole genome shotgun (WGS) entry which is preliminary data.</text>
</comment>
<dbReference type="AlphaFoldDB" id="A0A0R0CR76"/>
<dbReference type="NCBIfam" id="TIGR02937">
    <property type="entry name" value="sigma70-ECF"/>
    <property type="match status" value="1"/>
</dbReference>
<feature type="domain" description="RNA polymerase sigma-70 region 2" evidence="5">
    <location>
        <begin position="20"/>
        <end position="85"/>
    </location>
</feature>
<gene>
    <name evidence="7" type="ORF">ABB27_01580</name>
</gene>
<proteinExistence type="inferred from homology"/>
<dbReference type="EMBL" id="LDJJ01000005">
    <property type="protein sequence ID" value="KRG72377.1"/>
    <property type="molecule type" value="Genomic_DNA"/>
</dbReference>
<evidence type="ECO:0008006" key="9">
    <source>
        <dbReference type="Google" id="ProtNLM"/>
    </source>
</evidence>
<dbReference type="GO" id="GO:0006352">
    <property type="term" value="P:DNA-templated transcription initiation"/>
    <property type="evidence" value="ECO:0007669"/>
    <property type="project" value="InterPro"/>
</dbReference>
<keyword evidence="4" id="KW-0804">Transcription</keyword>
<dbReference type="Gene3D" id="1.10.10.10">
    <property type="entry name" value="Winged helix-like DNA-binding domain superfamily/Winged helix DNA-binding domain"/>
    <property type="match status" value="1"/>
</dbReference>
<sequence length="181" mass="20425">MDITATDPIADLQQRFAQLLAQHQGIVLKVARGYCTQREDRSDLIQEISTQAWRAFPGFDPQRAQFSTWLYRIALNIAISQLRARELRRHYHSDVTLEDAQASVADKAEDNASLAQLNQLIHALPALDRALLLLHLDDCSHRQIGEVLGISASNAATRLHRLRQQLRSQFDPAPSAPTQRD</sequence>
<dbReference type="PANTHER" id="PTHR43133:SF45">
    <property type="entry name" value="RNA POLYMERASE ECF-TYPE SIGMA FACTOR"/>
    <property type="match status" value="1"/>
</dbReference>
<dbReference type="InterPro" id="IPR039425">
    <property type="entry name" value="RNA_pol_sigma-70-like"/>
</dbReference>
<feature type="domain" description="RNA polymerase sigma factor 70 region 4 type 2" evidence="6">
    <location>
        <begin position="116"/>
        <end position="166"/>
    </location>
</feature>
<evidence type="ECO:0000313" key="8">
    <source>
        <dbReference type="Proteomes" id="UP000051863"/>
    </source>
</evidence>
<dbReference type="InterPro" id="IPR013249">
    <property type="entry name" value="RNA_pol_sigma70_r4_t2"/>
</dbReference>
<dbReference type="PATRIC" id="fig|405446.3.peg.2555"/>
<evidence type="ECO:0000256" key="2">
    <source>
        <dbReference type="ARBA" id="ARBA00023015"/>
    </source>
</evidence>
<dbReference type="PANTHER" id="PTHR43133">
    <property type="entry name" value="RNA POLYMERASE ECF-TYPE SIGMA FACTO"/>
    <property type="match status" value="1"/>
</dbReference>
<dbReference type="Pfam" id="PF04542">
    <property type="entry name" value="Sigma70_r2"/>
    <property type="match status" value="1"/>
</dbReference>
<comment type="similarity">
    <text evidence="1">Belongs to the sigma-70 factor family. ECF subfamily.</text>
</comment>
<dbReference type="InterPro" id="IPR013324">
    <property type="entry name" value="RNA_pol_sigma_r3/r4-like"/>
</dbReference>
<keyword evidence="8" id="KW-1185">Reference proteome</keyword>
<evidence type="ECO:0000256" key="1">
    <source>
        <dbReference type="ARBA" id="ARBA00010641"/>
    </source>
</evidence>
<evidence type="ECO:0000259" key="6">
    <source>
        <dbReference type="Pfam" id="PF08281"/>
    </source>
</evidence>
<dbReference type="GO" id="GO:0016987">
    <property type="term" value="F:sigma factor activity"/>
    <property type="evidence" value="ECO:0007669"/>
    <property type="project" value="UniProtKB-KW"/>
</dbReference>